<dbReference type="Gene3D" id="2.30.220.10">
    <property type="entry name" value="f41 fragment of flagellin, C-terminal domain"/>
    <property type="match status" value="1"/>
</dbReference>
<keyword evidence="2 4" id="KW-0964">Secreted</keyword>
<dbReference type="PRINTS" id="PR00207">
    <property type="entry name" value="FLAGELLIN"/>
</dbReference>
<reference evidence="7" key="1">
    <citation type="submission" date="2022-07" db="EMBL/GenBank/DDBJ databases">
        <authorList>
            <person name="Criscuolo A."/>
        </authorList>
    </citation>
    <scope>NUCLEOTIDE SEQUENCE</scope>
    <source>
        <strain evidence="7">CIP103197</strain>
    </source>
</reference>
<evidence type="ECO:0000313" key="7">
    <source>
        <dbReference type="EMBL" id="CAH9051358.1"/>
    </source>
</evidence>
<proteinExistence type="inferred from homology"/>
<dbReference type="InterPro" id="IPR001029">
    <property type="entry name" value="Flagellin_N"/>
</dbReference>
<evidence type="ECO:0000256" key="3">
    <source>
        <dbReference type="ARBA" id="ARBA00023143"/>
    </source>
</evidence>
<dbReference type="PANTHER" id="PTHR42792">
    <property type="entry name" value="FLAGELLIN"/>
    <property type="match status" value="1"/>
</dbReference>
<dbReference type="Gene3D" id="2.170.280.10">
    <property type="entry name" value="f41 fragment of flagellin, middle domain"/>
    <property type="match status" value="1"/>
</dbReference>
<dbReference type="GO" id="GO:0009288">
    <property type="term" value="C:bacterial-type flagellum"/>
    <property type="evidence" value="ECO:0007669"/>
    <property type="project" value="UniProtKB-SubCell"/>
</dbReference>
<dbReference type="Pfam" id="PF00669">
    <property type="entry name" value="Flagellin_N"/>
    <property type="match status" value="1"/>
</dbReference>
<evidence type="ECO:0000256" key="2">
    <source>
        <dbReference type="ARBA" id="ARBA00022525"/>
    </source>
</evidence>
<keyword evidence="7" id="KW-0969">Cilium</keyword>
<name>A0A9W4QSX6_PSEHA</name>
<keyword evidence="7" id="KW-0966">Cell projection</keyword>
<comment type="subcellular location">
    <subcellularLocation>
        <location evidence="4">Secreted</location>
    </subcellularLocation>
    <subcellularLocation>
        <location evidence="4">Bacterial flagellum</location>
    </subcellularLocation>
</comment>
<dbReference type="InterPro" id="IPR042187">
    <property type="entry name" value="Flagellin_C_sub2"/>
</dbReference>
<dbReference type="RefSeq" id="WP_262976024.1">
    <property type="nucleotide sequence ID" value="NZ_CAMAPB010000003.1"/>
</dbReference>
<dbReference type="Proteomes" id="UP001152447">
    <property type="component" value="Unassembled WGS sequence"/>
</dbReference>
<evidence type="ECO:0000256" key="1">
    <source>
        <dbReference type="ARBA" id="ARBA00005709"/>
    </source>
</evidence>
<dbReference type="GO" id="GO:0005576">
    <property type="term" value="C:extracellular region"/>
    <property type="evidence" value="ECO:0007669"/>
    <property type="project" value="UniProtKB-SubCell"/>
</dbReference>
<keyword evidence="7" id="KW-0282">Flagellum</keyword>
<feature type="domain" description="Flagellin C-terminal" evidence="6">
    <location>
        <begin position="248"/>
        <end position="331"/>
    </location>
</feature>
<keyword evidence="8" id="KW-1185">Reference proteome</keyword>
<dbReference type="SUPFAM" id="SSF64518">
    <property type="entry name" value="Phase 1 flagellin"/>
    <property type="match status" value="1"/>
</dbReference>
<comment type="caution">
    <text evidence="7">The sequence shown here is derived from an EMBL/GenBank/DDBJ whole genome shotgun (WGS) entry which is preliminary data.</text>
</comment>
<comment type="similarity">
    <text evidence="1 4">Belongs to the bacterial flagellin family.</text>
</comment>
<feature type="domain" description="Flagellin N-terminal" evidence="5">
    <location>
        <begin position="5"/>
        <end position="142"/>
    </location>
</feature>
<dbReference type="Pfam" id="PF00700">
    <property type="entry name" value="Flagellin_C"/>
    <property type="match status" value="1"/>
</dbReference>
<accession>A0A9W4QSX6</accession>
<dbReference type="GO" id="GO:0005198">
    <property type="term" value="F:structural molecule activity"/>
    <property type="evidence" value="ECO:0007669"/>
    <property type="project" value="UniProtKB-UniRule"/>
</dbReference>
<evidence type="ECO:0000259" key="6">
    <source>
        <dbReference type="Pfam" id="PF00700"/>
    </source>
</evidence>
<dbReference type="Gene3D" id="6.10.10.10">
    <property type="entry name" value="Flagellar export chaperone, C-terminal domain"/>
    <property type="match status" value="1"/>
</dbReference>
<dbReference type="AlphaFoldDB" id="A0A9W4QSX6"/>
<comment type="function">
    <text evidence="4">Flagellin is the subunit protein which polymerizes to form the filaments of bacterial flagella.</text>
</comment>
<protein>
    <recommendedName>
        <fullName evidence="4">Flagellin</fullName>
    </recommendedName>
</protein>
<dbReference type="InterPro" id="IPR046358">
    <property type="entry name" value="Flagellin_C"/>
</dbReference>
<organism evidence="7 8">
    <name type="scientific">Pseudoalteromonas haloplanktis</name>
    <name type="common">Alteromonas haloplanktis</name>
    <dbReference type="NCBI Taxonomy" id="228"/>
    <lineage>
        <taxon>Bacteria</taxon>
        <taxon>Pseudomonadati</taxon>
        <taxon>Pseudomonadota</taxon>
        <taxon>Gammaproteobacteria</taxon>
        <taxon>Alteromonadales</taxon>
        <taxon>Pseudoalteromonadaceae</taxon>
        <taxon>Pseudoalteromonas</taxon>
    </lineage>
</organism>
<dbReference type="InterPro" id="IPR001492">
    <property type="entry name" value="Flagellin"/>
</dbReference>
<evidence type="ECO:0000256" key="4">
    <source>
        <dbReference type="RuleBase" id="RU362073"/>
    </source>
</evidence>
<dbReference type="EMBL" id="CAMAPB010000003">
    <property type="protein sequence ID" value="CAH9051358.1"/>
    <property type="molecule type" value="Genomic_DNA"/>
</dbReference>
<evidence type="ECO:0000259" key="5">
    <source>
        <dbReference type="Pfam" id="PF00669"/>
    </source>
</evidence>
<gene>
    <name evidence="7" type="primary">fliC_2</name>
    <name evidence="7" type="ORF">PSEHALCIP103_00387</name>
</gene>
<dbReference type="Gene3D" id="1.20.1330.10">
    <property type="entry name" value="f41 fragment of flagellin, N-terminal domain"/>
    <property type="match status" value="1"/>
</dbReference>
<keyword evidence="3 4" id="KW-0975">Bacterial flagellum</keyword>
<sequence length="333" mass="34701">MALYVNTNVSALNAQRQLERTGGDLDTSFKRLSSGLRINSAADDAAGLQISDRLQSQILGLNQGNRNANDGISLAQTAEGAMDEITSTFQRIRTLAQQAANGSNTDEDRLAIQEEIRQLSSEVNRIASDTTFGGQNLLDGSYAASFQVGADAVQTISFSMKEVGGSLTSNSLTANGGFTLSGIAGVASTVSGKALHGAASVGFIATAQQSALSALDTAYDASGSFASVFTETGITVSSQVGAQRVLAGMDALIAVVDKKRAELGAVQNRFQSTIRNQANISENLSAAKSRIKDADFAMETANLTKNQILQQASQTILGQANQRPQAALSLLQG</sequence>
<evidence type="ECO:0000313" key="8">
    <source>
        <dbReference type="Proteomes" id="UP001152447"/>
    </source>
</evidence>
<dbReference type="PANTHER" id="PTHR42792:SF2">
    <property type="entry name" value="FLAGELLIN"/>
    <property type="match status" value="1"/>
</dbReference>